<reference evidence="1" key="1">
    <citation type="submission" date="2018-05" db="EMBL/GenBank/DDBJ databases">
        <authorList>
            <person name="Lanie J.A."/>
            <person name="Ng W.-L."/>
            <person name="Kazmierczak K.M."/>
            <person name="Andrzejewski T.M."/>
            <person name="Davidsen T.M."/>
            <person name="Wayne K.J."/>
            <person name="Tettelin H."/>
            <person name="Glass J.I."/>
            <person name="Rusch D."/>
            <person name="Podicherti R."/>
            <person name="Tsui H.-C.T."/>
            <person name="Winkler M.E."/>
        </authorList>
    </citation>
    <scope>NUCLEOTIDE SEQUENCE</scope>
</reference>
<protein>
    <recommendedName>
        <fullName evidence="2">Cytochrome c domain-containing protein</fullName>
    </recommendedName>
</protein>
<proteinExistence type="predicted"/>
<dbReference type="InterPro" id="IPR036909">
    <property type="entry name" value="Cyt_c-like_dom_sf"/>
</dbReference>
<evidence type="ECO:0008006" key="2">
    <source>
        <dbReference type="Google" id="ProtNLM"/>
    </source>
</evidence>
<dbReference type="Gene3D" id="1.10.760.10">
    <property type="entry name" value="Cytochrome c-like domain"/>
    <property type="match status" value="1"/>
</dbReference>
<organism evidence="1">
    <name type="scientific">marine metagenome</name>
    <dbReference type="NCBI Taxonomy" id="408172"/>
    <lineage>
        <taxon>unclassified sequences</taxon>
        <taxon>metagenomes</taxon>
        <taxon>ecological metagenomes</taxon>
    </lineage>
</organism>
<accession>A0A383BK89</accession>
<name>A0A383BK89_9ZZZZ</name>
<feature type="non-terminal residue" evidence="1">
    <location>
        <position position="90"/>
    </location>
</feature>
<dbReference type="SUPFAM" id="SSF46626">
    <property type="entry name" value="Cytochrome c"/>
    <property type="match status" value="1"/>
</dbReference>
<dbReference type="EMBL" id="UINC01201077">
    <property type="protein sequence ID" value="SVE20251.1"/>
    <property type="molecule type" value="Genomic_DNA"/>
</dbReference>
<dbReference type="GO" id="GO:0009055">
    <property type="term" value="F:electron transfer activity"/>
    <property type="evidence" value="ECO:0007669"/>
    <property type="project" value="InterPro"/>
</dbReference>
<sequence length="90" mass="9493">MKLMLFFSALTFSMSALSVQVEGVENPNRANVNYMLNCQGCHGPTGAGTADGSVPVMTDFVGKFLLVPGGRKYLVQVPGSANAPLSDQKL</sequence>
<dbReference type="GO" id="GO:0020037">
    <property type="term" value="F:heme binding"/>
    <property type="evidence" value="ECO:0007669"/>
    <property type="project" value="InterPro"/>
</dbReference>
<gene>
    <name evidence="1" type="ORF">METZ01_LOCUS473105</name>
</gene>
<evidence type="ECO:0000313" key="1">
    <source>
        <dbReference type="EMBL" id="SVE20251.1"/>
    </source>
</evidence>
<dbReference type="AlphaFoldDB" id="A0A383BK89"/>